<evidence type="ECO:0000259" key="2">
    <source>
        <dbReference type="Pfam" id="PF08044"/>
    </source>
</evidence>
<keyword evidence="1" id="KW-1133">Transmembrane helix</keyword>
<evidence type="ECO:0000313" key="4">
    <source>
        <dbReference type="Proteomes" id="UP000253303"/>
    </source>
</evidence>
<dbReference type="Pfam" id="PF08044">
    <property type="entry name" value="DUF1707"/>
    <property type="match status" value="1"/>
</dbReference>
<feature type="domain" description="DUF1707" evidence="2">
    <location>
        <begin position="17"/>
        <end position="69"/>
    </location>
</feature>
<proteinExistence type="predicted"/>
<sequence>MQHGDSRSWRVVVLPHIRVSDVERDRASEILREHFAVGRLRDDELMARLDAAQTARNWGDLQRLLADLPPIPGMALQPVPPPYQGPPKPPRKPGAPYSTAAWVCFGLGFVTCGVGWIPAIVFALMATSANKETDPEGSRLTRNPGAHIGGVIAGVLASLVAIGVVVDTAQPVHEITMQVIGEGGAEVRTVVDGDSESTSTDLPYSDSQSVKGSFGELSIRAQVPDDAKDSDQELTCVIKVDGVEERTSSGKGGCSADYEADD</sequence>
<dbReference type="InterPro" id="IPR012551">
    <property type="entry name" value="DUF1707_SHOCT-like"/>
</dbReference>
<comment type="caution">
    <text evidence="3">The sequence shown here is derived from an EMBL/GenBank/DDBJ whole genome shotgun (WGS) entry which is preliminary data.</text>
</comment>
<evidence type="ECO:0000256" key="1">
    <source>
        <dbReference type="SAM" id="Phobius"/>
    </source>
</evidence>
<feature type="transmembrane region" description="Helical" evidence="1">
    <location>
        <begin position="146"/>
        <end position="166"/>
    </location>
</feature>
<dbReference type="Proteomes" id="UP000253303">
    <property type="component" value="Unassembled WGS sequence"/>
</dbReference>
<keyword evidence="1" id="KW-0812">Transmembrane</keyword>
<accession>A0A366LQH6</accession>
<protein>
    <recommendedName>
        <fullName evidence="2">DUF1707 domain-containing protein</fullName>
    </recommendedName>
</protein>
<keyword evidence="1" id="KW-0472">Membrane</keyword>
<organism evidence="3 4">
    <name type="scientific">Spongiactinospora rosea</name>
    <dbReference type="NCBI Taxonomy" id="2248750"/>
    <lineage>
        <taxon>Bacteria</taxon>
        <taxon>Bacillati</taxon>
        <taxon>Actinomycetota</taxon>
        <taxon>Actinomycetes</taxon>
        <taxon>Streptosporangiales</taxon>
        <taxon>Streptosporangiaceae</taxon>
        <taxon>Spongiactinospora</taxon>
    </lineage>
</organism>
<dbReference type="AlphaFoldDB" id="A0A366LQH6"/>
<dbReference type="EMBL" id="QMEY01000023">
    <property type="protein sequence ID" value="RBQ15452.1"/>
    <property type="molecule type" value="Genomic_DNA"/>
</dbReference>
<reference evidence="3 4" key="1">
    <citation type="submission" date="2018-06" db="EMBL/GenBank/DDBJ databases">
        <title>Sphaerisporangium craniellae sp. nov., isolated from a marine sponge in the South China Sea.</title>
        <authorList>
            <person name="Li L."/>
        </authorList>
    </citation>
    <scope>NUCLEOTIDE SEQUENCE [LARGE SCALE GENOMIC DNA]</scope>
    <source>
        <strain evidence="3 4">LHW63015</strain>
    </source>
</reference>
<feature type="transmembrane region" description="Helical" evidence="1">
    <location>
        <begin position="100"/>
        <end position="126"/>
    </location>
</feature>
<name>A0A366LQH6_9ACTN</name>
<keyword evidence="4" id="KW-1185">Reference proteome</keyword>
<evidence type="ECO:0000313" key="3">
    <source>
        <dbReference type="EMBL" id="RBQ15452.1"/>
    </source>
</evidence>
<gene>
    <name evidence="3" type="ORF">DP939_35795</name>
</gene>